<keyword evidence="5" id="KW-0472">Membrane</keyword>
<dbReference type="EMBL" id="JABFAC010000002">
    <property type="protein sequence ID" value="MBA0606354.1"/>
    <property type="molecule type" value="Genomic_DNA"/>
</dbReference>
<dbReference type="InterPro" id="IPR032675">
    <property type="entry name" value="LRR_dom_sf"/>
</dbReference>
<gene>
    <name evidence="8" type="ORF">Godav_018834</name>
</gene>
<evidence type="ECO:0000256" key="6">
    <source>
        <dbReference type="ARBA" id="ARBA00023170"/>
    </source>
</evidence>
<dbReference type="AlphaFoldDB" id="A0A7J8QXP8"/>
<dbReference type="PANTHER" id="PTHR48061">
    <property type="entry name" value="LEUCINE-RICH REPEAT RECEPTOR PROTEIN KINASE EMS1-LIKE-RELATED"/>
    <property type="match status" value="1"/>
</dbReference>
<dbReference type="Gene3D" id="3.80.10.10">
    <property type="entry name" value="Ribonuclease Inhibitor"/>
    <property type="match status" value="1"/>
</dbReference>
<organism evidence="8 9">
    <name type="scientific">Gossypium davidsonii</name>
    <name type="common">Davidson's cotton</name>
    <name type="synonym">Gossypium klotzschianum subsp. davidsonii</name>
    <dbReference type="NCBI Taxonomy" id="34287"/>
    <lineage>
        <taxon>Eukaryota</taxon>
        <taxon>Viridiplantae</taxon>
        <taxon>Streptophyta</taxon>
        <taxon>Embryophyta</taxon>
        <taxon>Tracheophyta</taxon>
        <taxon>Spermatophyta</taxon>
        <taxon>Magnoliopsida</taxon>
        <taxon>eudicotyledons</taxon>
        <taxon>Gunneridae</taxon>
        <taxon>Pentapetalae</taxon>
        <taxon>rosids</taxon>
        <taxon>malvids</taxon>
        <taxon>Malvales</taxon>
        <taxon>Malvaceae</taxon>
        <taxon>Malvoideae</taxon>
        <taxon>Gossypium</taxon>
    </lineage>
</organism>
<dbReference type="SUPFAM" id="SSF52058">
    <property type="entry name" value="L domain-like"/>
    <property type="match status" value="1"/>
</dbReference>
<protein>
    <submittedName>
        <fullName evidence="8">Uncharacterized protein</fullName>
    </submittedName>
</protein>
<evidence type="ECO:0000256" key="2">
    <source>
        <dbReference type="ARBA" id="ARBA00022692"/>
    </source>
</evidence>
<keyword evidence="3" id="KW-0732">Signal</keyword>
<keyword evidence="6" id="KW-0675">Receptor</keyword>
<accession>A0A7J8QXP8</accession>
<keyword evidence="9" id="KW-1185">Reference proteome</keyword>
<keyword evidence="4" id="KW-1133">Transmembrane helix</keyword>
<dbReference type="GO" id="GO:0016020">
    <property type="term" value="C:membrane"/>
    <property type="evidence" value="ECO:0007669"/>
    <property type="project" value="UniProtKB-SubCell"/>
</dbReference>
<keyword evidence="7" id="KW-0325">Glycoprotein</keyword>
<keyword evidence="2" id="KW-0812">Transmembrane</keyword>
<name>A0A7J8QXP8_GOSDV</name>
<evidence type="ECO:0000256" key="4">
    <source>
        <dbReference type="ARBA" id="ARBA00022989"/>
    </source>
</evidence>
<evidence type="ECO:0000313" key="9">
    <source>
        <dbReference type="Proteomes" id="UP000593561"/>
    </source>
</evidence>
<reference evidence="8 9" key="1">
    <citation type="journal article" date="2019" name="Genome Biol. Evol.">
        <title>Insights into the evolution of the New World diploid cottons (Gossypium, subgenus Houzingenia) based on genome sequencing.</title>
        <authorList>
            <person name="Grover C.E."/>
            <person name="Arick M.A. 2nd"/>
            <person name="Thrash A."/>
            <person name="Conover J.L."/>
            <person name="Sanders W.S."/>
            <person name="Peterson D.G."/>
            <person name="Frelichowski J.E."/>
            <person name="Scheffler J.A."/>
            <person name="Scheffler B.E."/>
            <person name="Wendel J.F."/>
        </authorList>
    </citation>
    <scope>NUCLEOTIDE SEQUENCE [LARGE SCALE GENOMIC DNA]</scope>
    <source>
        <strain evidence="8">27</strain>
        <tissue evidence="8">Leaf</tissue>
    </source>
</reference>
<comment type="subcellular location">
    <subcellularLocation>
        <location evidence="1">Membrane</location>
        <topology evidence="1">Single-pass type I membrane protein</topology>
    </subcellularLocation>
</comment>
<evidence type="ECO:0000256" key="1">
    <source>
        <dbReference type="ARBA" id="ARBA00004479"/>
    </source>
</evidence>
<dbReference type="InterPro" id="IPR046956">
    <property type="entry name" value="RLP23-like"/>
</dbReference>
<evidence type="ECO:0000256" key="3">
    <source>
        <dbReference type="ARBA" id="ARBA00022729"/>
    </source>
</evidence>
<proteinExistence type="predicted"/>
<evidence type="ECO:0000313" key="8">
    <source>
        <dbReference type="EMBL" id="MBA0606354.1"/>
    </source>
</evidence>
<dbReference type="PANTHER" id="PTHR48061:SF46">
    <property type="entry name" value="LEUCINE-RICH REPEAT-CONTAINING N-TERMINAL PLANT-TYPE DOMAIN-CONTAINING PROTEIN"/>
    <property type="match status" value="1"/>
</dbReference>
<comment type="caution">
    <text evidence="8">The sequence shown here is derived from an EMBL/GenBank/DDBJ whole genome shotgun (WGS) entry which is preliminary data.</text>
</comment>
<evidence type="ECO:0000256" key="5">
    <source>
        <dbReference type="ARBA" id="ARBA00023136"/>
    </source>
</evidence>
<evidence type="ECO:0000256" key="7">
    <source>
        <dbReference type="ARBA" id="ARBA00023180"/>
    </source>
</evidence>
<dbReference type="Proteomes" id="UP000593561">
    <property type="component" value="Unassembled WGS sequence"/>
</dbReference>
<sequence length="120" mass="13773">MSSVVPTSFRNMSSYITTLILEENGLQGKFPEDVFHFPYLQKFHFAIFLRESGQEQELELKFPKTNWSGPLKSLQVSSPYLQELPDSIGNLRSLEILDLCRSNLKGPFQHLSETSHNLNI</sequence>